<dbReference type="STRING" id="229203.SAMN05444338_11492"/>
<evidence type="ECO:0000313" key="1">
    <source>
        <dbReference type="EMBL" id="SDX75705.1"/>
    </source>
</evidence>
<dbReference type="EMBL" id="FNMV01000014">
    <property type="protein sequence ID" value="SDX75705.1"/>
    <property type="molecule type" value="Genomic_DNA"/>
</dbReference>
<gene>
    <name evidence="1" type="ORF">SAMN05444338_11492</name>
</gene>
<dbReference type="OrthoDB" id="8548541at2"/>
<evidence type="ECO:0008006" key="3">
    <source>
        <dbReference type="Google" id="ProtNLM"/>
    </source>
</evidence>
<reference evidence="2" key="1">
    <citation type="submission" date="2016-10" db="EMBL/GenBank/DDBJ databases">
        <authorList>
            <person name="Varghese N."/>
            <person name="Submissions S."/>
        </authorList>
    </citation>
    <scope>NUCLEOTIDE SEQUENCE [LARGE SCALE GENOMIC DNA]</scope>
    <source>
        <strain evidence="2">DSM 15718</strain>
    </source>
</reference>
<dbReference type="RefSeq" id="WP_091434370.1">
    <property type="nucleotide sequence ID" value="NZ_FNMV01000014.1"/>
</dbReference>
<evidence type="ECO:0000313" key="2">
    <source>
        <dbReference type="Proteomes" id="UP000198569"/>
    </source>
</evidence>
<dbReference type="AlphaFoldDB" id="A0A1H3EAM3"/>
<dbReference type="Proteomes" id="UP000198569">
    <property type="component" value="Unassembled WGS sequence"/>
</dbReference>
<name>A0A1H3EAM3_9FLAO</name>
<organism evidence="1 2">
    <name type="scientific">Flavobacterium degerlachei</name>
    <dbReference type="NCBI Taxonomy" id="229203"/>
    <lineage>
        <taxon>Bacteria</taxon>
        <taxon>Pseudomonadati</taxon>
        <taxon>Bacteroidota</taxon>
        <taxon>Flavobacteriia</taxon>
        <taxon>Flavobacteriales</taxon>
        <taxon>Flavobacteriaceae</taxon>
        <taxon>Flavobacterium</taxon>
    </lineage>
</organism>
<accession>A0A1H3EAM3</accession>
<protein>
    <recommendedName>
        <fullName evidence="3">DUF2971 domain-containing protein</fullName>
    </recommendedName>
</protein>
<sequence length="249" mass="30048">MEKNFLNFKAEDIDRPIFRFLTVERLFQIFKTHSNVLVSPKLWDDPFENHIMTSFIQQKMEDEKDICVGFRDNFYGQCWTQTRESDAMWRIYSPKYNGARITTTPRKLLQSLFMDTGNDINDYSCFLGKVNYYTTTKLREHLDKNALHWLIEPSGQGLTQSLLFKRIPFKHENEVRLLINTKFKTERGESLYPYRFNPLDIIDDVVFDPRINYEEFQNYKTELRKLHFKKRIVKSKLYDMPKFIIKTQF</sequence>
<proteinExistence type="predicted"/>
<keyword evidence="2" id="KW-1185">Reference proteome</keyword>